<gene>
    <name evidence="1" type="ORF">DIU77_004895</name>
    <name evidence="2" type="ORF">DIU77_01745</name>
</gene>
<sequence length="66" mass="6771">MSTPCTHCATGVDHCHGTLVVHATGPADCTQPDCTDTDEARHDLRIDCGSVMGGCDCARLAQVAAA</sequence>
<protein>
    <submittedName>
        <fullName evidence="2">Uncharacterized protein</fullName>
    </submittedName>
</protein>
<reference evidence="2" key="1">
    <citation type="submission" date="2018-05" db="EMBL/GenBank/DDBJ databases">
        <authorList>
            <person name="Lanie J.A."/>
            <person name="Ng W.-L."/>
            <person name="Kazmierczak K.M."/>
            <person name="Andrzejewski T.M."/>
            <person name="Davidsen T.M."/>
            <person name="Wayne K.J."/>
            <person name="Tettelin H."/>
            <person name="Glass J.I."/>
            <person name="Rusch D."/>
            <person name="Podicherti R."/>
            <person name="Tsui H.-C.T."/>
            <person name="Winkler M.E."/>
        </authorList>
    </citation>
    <scope>NUCLEOTIDE SEQUENCE</scope>
    <source>
        <strain evidence="2">ZC4RG45</strain>
    </source>
</reference>
<name>A0A2W4JPX5_9PSEU</name>
<dbReference type="EMBL" id="QGUI01000037">
    <property type="protein sequence ID" value="PZN01093.1"/>
    <property type="molecule type" value="Genomic_DNA"/>
</dbReference>
<reference evidence="1 3" key="3">
    <citation type="journal article" date="2021" name="BMC Genomics">
        <title>Genome-resolved metagenome and metatranscriptome analyses of thermophilic composting reveal key bacterial players and their metabolic interactions.</title>
        <authorList>
            <person name="Braga L.P.P."/>
            <person name="Pereira R.V."/>
            <person name="Martins L.F."/>
            <person name="Moura L.M.S."/>
            <person name="Sanchez F.B."/>
            <person name="Patane J.S.L."/>
            <person name="da Silva A.M."/>
            <person name="Setubal J.C."/>
        </authorList>
    </citation>
    <scope>NUCLEOTIDE SEQUENCE [LARGE SCALE GENOMIC DNA]</scope>
    <source>
        <strain evidence="1">ZC4RG45</strain>
    </source>
</reference>
<reference evidence="1" key="4">
    <citation type="submission" date="2023-08" db="EMBL/GenBank/DDBJ databases">
        <authorList>
            <person name="Guima S.E.S."/>
            <person name="Martins L.F."/>
            <person name="Silva A.M."/>
            <person name="Setubal J.C."/>
        </authorList>
    </citation>
    <scope>NUCLEOTIDE SEQUENCE</scope>
    <source>
        <strain evidence="1">ZC4RG45</strain>
    </source>
</reference>
<dbReference type="Proteomes" id="UP000249324">
    <property type="component" value="Unassembled WGS sequence"/>
</dbReference>
<evidence type="ECO:0000313" key="2">
    <source>
        <dbReference type="EMBL" id="PZN01093.1"/>
    </source>
</evidence>
<dbReference type="EMBL" id="QGUI02000036">
    <property type="protein sequence ID" value="MFO7191559.1"/>
    <property type="molecule type" value="Genomic_DNA"/>
</dbReference>
<accession>A0A2W4JPX5</accession>
<reference evidence="1" key="2">
    <citation type="submission" date="2018-05" db="EMBL/GenBank/DDBJ databases">
        <authorList>
            <person name="Moura L."/>
            <person name="Setubal J.C."/>
        </authorList>
    </citation>
    <scope>NUCLEOTIDE SEQUENCE</scope>
    <source>
        <strain evidence="1">ZC4RG45</strain>
    </source>
</reference>
<comment type="caution">
    <text evidence="2">The sequence shown here is derived from an EMBL/GenBank/DDBJ whole genome shotgun (WGS) entry which is preliminary data.</text>
</comment>
<proteinExistence type="predicted"/>
<evidence type="ECO:0000313" key="1">
    <source>
        <dbReference type="EMBL" id="MFO7191559.1"/>
    </source>
</evidence>
<dbReference type="AlphaFoldDB" id="A0A2W4JPX5"/>
<evidence type="ECO:0000313" key="3">
    <source>
        <dbReference type="Proteomes" id="UP000249324"/>
    </source>
</evidence>
<organism evidence="2">
    <name type="scientific">Thermocrispum agreste</name>
    <dbReference type="NCBI Taxonomy" id="37925"/>
    <lineage>
        <taxon>Bacteria</taxon>
        <taxon>Bacillati</taxon>
        <taxon>Actinomycetota</taxon>
        <taxon>Actinomycetes</taxon>
        <taxon>Pseudonocardiales</taxon>
        <taxon>Pseudonocardiaceae</taxon>
        <taxon>Thermocrispum</taxon>
    </lineage>
</organism>